<keyword evidence="2" id="KW-0460">Magnesium</keyword>
<dbReference type="GO" id="GO:0000287">
    <property type="term" value="F:magnesium ion binding"/>
    <property type="evidence" value="ECO:0007669"/>
    <property type="project" value="InterPro"/>
</dbReference>
<gene>
    <name evidence="3" type="ORF">UFOPK2086_00350</name>
</gene>
<sequence>MILVLAGGVGAARFLAGLTQVVDSSEIVTIVNTGDDTELHGLSISPDIDTVTYTVAQAIDPERGWGLRNETWRAMESLERFESVRPEGSRAAPRWFNLGDTDLATHFYRTARLREGATLAEVTDEIRRAFGVTFPILPMSNQSVRTLVHLADGPVSFQEYFVKLRHSVPVTSVEFVGTDTATFVDPDLIRTADTIVIAPSNPIVSIGPIRAIRGVEESLRARRDDIVAVSPIVAGAALKGPADRMLTELGHEPTVVGVARMYAPIAATLVIDEQDAHLVDMVEREGMRCVVTDTIMSKPGVAASLARTTVQSTPQQGGITWPA</sequence>
<name>A0A6J6J5Q0_9ZZZZ</name>
<dbReference type="CDD" id="cd07186">
    <property type="entry name" value="CofD_like"/>
    <property type="match status" value="1"/>
</dbReference>
<proteinExistence type="inferred from homology"/>
<evidence type="ECO:0000313" key="3">
    <source>
        <dbReference type="EMBL" id="CAB4631429.1"/>
    </source>
</evidence>
<dbReference type="HAMAP" id="MF_01257">
    <property type="entry name" value="CofD"/>
    <property type="match status" value="1"/>
</dbReference>
<dbReference type="Gene3D" id="1.10.8.240">
    <property type="entry name" value="CofD-like domain"/>
    <property type="match status" value="1"/>
</dbReference>
<dbReference type="NCBIfam" id="TIGR01819">
    <property type="entry name" value="F420_cofD"/>
    <property type="match status" value="1"/>
</dbReference>
<evidence type="ECO:0000256" key="1">
    <source>
        <dbReference type="ARBA" id="ARBA00022679"/>
    </source>
</evidence>
<dbReference type="InterPro" id="IPR010115">
    <property type="entry name" value="FbiA/CofD"/>
</dbReference>
<dbReference type="Pfam" id="PF01933">
    <property type="entry name" value="CofD"/>
    <property type="match status" value="1"/>
</dbReference>
<keyword evidence="1" id="KW-0808">Transferase</keyword>
<dbReference type="PANTHER" id="PTHR43007">
    <property type="entry name" value="2-PHOSPHO-L-LACTATE TRANSFERASE"/>
    <property type="match status" value="1"/>
</dbReference>
<evidence type="ECO:0000256" key="2">
    <source>
        <dbReference type="ARBA" id="ARBA00022842"/>
    </source>
</evidence>
<dbReference type="PANTHER" id="PTHR43007:SF1">
    <property type="entry name" value="2-PHOSPHO-L-LACTATE TRANSFERASE"/>
    <property type="match status" value="1"/>
</dbReference>
<dbReference type="InterPro" id="IPR038136">
    <property type="entry name" value="CofD-like_dom_sf"/>
</dbReference>
<protein>
    <submittedName>
        <fullName evidence="3">Unannotated protein</fullName>
    </submittedName>
</protein>
<reference evidence="3" key="1">
    <citation type="submission" date="2020-05" db="EMBL/GenBank/DDBJ databases">
        <authorList>
            <person name="Chiriac C."/>
            <person name="Salcher M."/>
            <person name="Ghai R."/>
            <person name="Kavagutti S V."/>
        </authorList>
    </citation>
    <scope>NUCLEOTIDE SEQUENCE</scope>
</reference>
<organism evidence="3">
    <name type="scientific">freshwater metagenome</name>
    <dbReference type="NCBI Taxonomy" id="449393"/>
    <lineage>
        <taxon>unclassified sequences</taxon>
        <taxon>metagenomes</taxon>
        <taxon>ecological metagenomes</taxon>
    </lineage>
</organism>
<dbReference type="SUPFAM" id="SSF142338">
    <property type="entry name" value="CofD-like"/>
    <property type="match status" value="1"/>
</dbReference>
<accession>A0A6J6J5Q0</accession>
<dbReference type="AlphaFoldDB" id="A0A6J6J5Q0"/>
<dbReference type="Gene3D" id="3.40.50.10680">
    <property type="entry name" value="CofD-like domains"/>
    <property type="match status" value="1"/>
</dbReference>
<dbReference type="EMBL" id="CAEZVQ010000026">
    <property type="protein sequence ID" value="CAB4631429.1"/>
    <property type="molecule type" value="Genomic_DNA"/>
</dbReference>
<dbReference type="GO" id="GO:0043743">
    <property type="term" value="F:LPPG:FO 2-phospho-L-lactate transferase activity"/>
    <property type="evidence" value="ECO:0007669"/>
    <property type="project" value="InterPro"/>
</dbReference>
<dbReference type="InterPro" id="IPR002882">
    <property type="entry name" value="CofD"/>
</dbReference>